<dbReference type="RefSeq" id="WP_344190122.1">
    <property type="nucleotide sequence ID" value="NZ_BAAARN010000001.1"/>
</dbReference>
<keyword evidence="3 4" id="KW-0732">Signal</keyword>
<dbReference type="Proteomes" id="UP001501326">
    <property type="component" value="Unassembled WGS sequence"/>
</dbReference>
<evidence type="ECO:0000313" key="5">
    <source>
        <dbReference type="EMBL" id="GAA2731768.1"/>
    </source>
</evidence>
<feature type="signal peptide" evidence="4">
    <location>
        <begin position="1"/>
        <end position="26"/>
    </location>
</feature>
<evidence type="ECO:0000256" key="4">
    <source>
        <dbReference type="SAM" id="SignalP"/>
    </source>
</evidence>
<proteinExistence type="inferred from homology"/>
<evidence type="ECO:0000256" key="2">
    <source>
        <dbReference type="ARBA" id="ARBA00022448"/>
    </source>
</evidence>
<dbReference type="PANTHER" id="PTHR30061">
    <property type="entry name" value="MALTOSE-BINDING PERIPLASMIC PROTEIN"/>
    <property type="match status" value="1"/>
</dbReference>
<dbReference type="Pfam" id="PF01547">
    <property type="entry name" value="SBP_bac_1"/>
    <property type="match status" value="1"/>
</dbReference>
<feature type="chain" id="PRO_5046255453" evidence="4">
    <location>
        <begin position="27"/>
        <end position="427"/>
    </location>
</feature>
<evidence type="ECO:0000256" key="3">
    <source>
        <dbReference type="ARBA" id="ARBA00022729"/>
    </source>
</evidence>
<organism evidence="5 6">
    <name type="scientific">Pedococcus aerophilus</name>
    <dbReference type="NCBI Taxonomy" id="436356"/>
    <lineage>
        <taxon>Bacteria</taxon>
        <taxon>Bacillati</taxon>
        <taxon>Actinomycetota</taxon>
        <taxon>Actinomycetes</taxon>
        <taxon>Micrococcales</taxon>
        <taxon>Intrasporangiaceae</taxon>
        <taxon>Pedococcus</taxon>
    </lineage>
</organism>
<dbReference type="SUPFAM" id="SSF53850">
    <property type="entry name" value="Periplasmic binding protein-like II"/>
    <property type="match status" value="1"/>
</dbReference>
<evidence type="ECO:0000256" key="1">
    <source>
        <dbReference type="ARBA" id="ARBA00008520"/>
    </source>
</evidence>
<keyword evidence="6" id="KW-1185">Reference proteome</keyword>
<reference evidence="5 6" key="1">
    <citation type="journal article" date="2019" name="Int. J. Syst. Evol. Microbiol.">
        <title>The Global Catalogue of Microorganisms (GCM) 10K type strain sequencing project: providing services to taxonomists for standard genome sequencing and annotation.</title>
        <authorList>
            <consortium name="The Broad Institute Genomics Platform"/>
            <consortium name="The Broad Institute Genome Sequencing Center for Infectious Disease"/>
            <person name="Wu L."/>
            <person name="Ma J."/>
        </authorList>
    </citation>
    <scope>NUCLEOTIDE SEQUENCE [LARGE SCALE GENOMIC DNA]</scope>
    <source>
        <strain evidence="5 6">JCM 16378</strain>
    </source>
</reference>
<dbReference type="PANTHER" id="PTHR30061:SF50">
    <property type="entry name" value="MALTOSE_MALTODEXTRIN-BINDING PERIPLASMIC PROTEIN"/>
    <property type="match status" value="1"/>
</dbReference>
<dbReference type="Gene3D" id="3.40.190.10">
    <property type="entry name" value="Periplasmic binding protein-like II"/>
    <property type="match status" value="2"/>
</dbReference>
<dbReference type="PROSITE" id="PS51257">
    <property type="entry name" value="PROKAR_LIPOPROTEIN"/>
    <property type="match status" value="1"/>
</dbReference>
<sequence length="427" mass="45863">MALRMNKRRTFSVLAGAVSVALVAAACGGGDDGGSDAAASGADARGPITYVQGKDNSGLLGPMAERWNAAHPNEKVTIKEQSDQADQQHDDLVQHFQAKDPSYDVVSVDVVWTAEFAAKGWLTPLKDKFALPTEGFLKPTVDASTYNNTLYAAPTSSDGSMLYYRSDLVKTPPKTFDEMWSMCSIAKENGMDCYAGQFAKYEGLTCNATEWMNAYGAKVVDSAGKPTVDSPEAAAGLKALAEHYKNGDIPKQGITYQEEQSRAAFQNGKLLFLRNWPYVYNLASTDASSKVKDKFKVAPLPGVSGPGTSTLGGHMAAISAYSKYKATALDFLKFLTSPEEQKTNMEKGSLAPVIESIYTDQALVAKYPYLPTLLESIQNAVARPVTPFYPAVTKAIQDNSYAAIQGQKTPEQAVKDMQAAMQASTGG</sequence>
<name>A0ABN3UFD2_9MICO</name>
<dbReference type="EMBL" id="BAAARN010000001">
    <property type="protein sequence ID" value="GAA2731768.1"/>
    <property type="molecule type" value="Genomic_DNA"/>
</dbReference>
<evidence type="ECO:0000313" key="6">
    <source>
        <dbReference type="Proteomes" id="UP001501326"/>
    </source>
</evidence>
<dbReference type="InterPro" id="IPR006059">
    <property type="entry name" value="SBP"/>
</dbReference>
<keyword evidence="2" id="KW-0813">Transport</keyword>
<gene>
    <name evidence="5" type="ORF">GCM10009867_06170</name>
</gene>
<dbReference type="CDD" id="cd14750">
    <property type="entry name" value="PBP2_TMBP"/>
    <property type="match status" value="1"/>
</dbReference>
<protein>
    <submittedName>
        <fullName evidence="5">ABC transporter substrate-binding protein</fullName>
    </submittedName>
</protein>
<comment type="caution">
    <text evidence="5">The sequence shown here is derived from an EMBL/GenBank/DDBJ whole genome shotgun (WGS) entry which is preliminary data.</text>
</comment>
<comment type="similarity">
    <text evidence="1">Belongs to the bacterial solute-binding protein 1 family.</text>
</comment>
<accession>A0ABN3UFD2</accession>